<reference evidence="5 6" key="1">
    <citation type="submission" date="2016-12" db="EMBL/GenBank/DDBJ databases">
        <title>The new phylogeny of genus Mycobacterium.</title>
        <authorList>
            <person name="Tortoli E."/>
            <person name="Trovato A."/>
            <person name="Cirillo D.M."/>
        </authorList>
    </citation>
    <scope>NUCLEOTIDE SEQUENCE [LARGE SCALE GENOMIC DNA]</scope>
    <source>
        <strain evidence="5 6">DSM 45130</strain>
    </source>
</reference>
<organism evidence="5 6">
    <name type="scientific">Mycolicibacterium insubricum</name>
    <dbReference type="NCBI Taxonomy" id="444597"/>
    <lineage>
        <taxon>Bacteria</taxon>
        <taxon>Bacillati</taxon>
        <taxon>Actinomycetota</taxon>
        <taxon>Actinomycetes</taxon>
        <taxon>Mycobacteriales</taxon>
        <taxon>Mycobacteriaceae</taxon>
        <taxon>Mycolicibacterium</taxon>
    </lineage>
</organism>
<dbReference type="PRINTS" id="PR00757">
    <property type="entry name" value="AMINEOXDASEF"/>
</dbReference>
<comment type="caution">
    <text evidence="5">The sequence shown here is derived from an EMBL/GenBank/DDBJ whole genome shotgun (WGS) entry which is preliminary data.</text>
</comment>
<gene>
    <name evidence="5" type="ORF">BST26_07605</name>
</gene>
<dbReference type="EMBL" id="MVHS01000012">
    <property type="protein sequence ID" value="ORA71636.1"/>
    <property type="molecule type" value="Genomic_DNA"/>
</dbReference>
<comment type="cofactor">
    <cofactor evidence="1">
        <name>FAD</name>
        <dbReference type="ChEBI" id="CHEBI:57692"/>
    </cofactor>
</comment>
<evidence type="ECO:0000256" key="1">
    <source>
        <dbReference type="ARBA" id="ARBA00001974"/>
    </source>
</evidence>
<dbReference type="STRING" id="444597.BST26_07605"/>
<proteinExistence type="inferred from homology"/>
<dbReference type="Gene3D" id="3.50.50.60">
    <property type="entry name" value="FAD/NAD(P)-binding domain"/>
    <property type="match status" value="1"/>
</dbReference>
<name>A0A1X0DGW0_9MYCO</name>
<keyword evidence="6" id="KW-1185">Reference proteome</keyword>
<dbReference type="GO" id="GO:0016491">
    <property type="term" value="F:oxidoreductase activity"/>
    <property type="evidence" value="ECO:0007669"/>
    <property type="project" value="UniProtKB-KW"/>
</dbReference>
<dbReference type="PANTHER" id="PTHR43563:SF1">
    <property type="entry name" value="AMINE OXIDASE [FLAVIN-CONTAINING] B"/>
    <property type="match status" value="1"/>
</dbReference>
<sequence>MSAKREAATVVVVGAGLSGLTAARELHRNGVAVLVLEAADRVGGRAMRETTALGSQVDLGGQWIGHDHHRLMALATELGLTRFPMHTQPLPTILDGGGRLRTVGPTMLVTGVVLATVEAATRFPTPIRWNDVSVQSWLRGVPGTARRLLDVLATISWTADLDRMSLYAAISMLRGQGGLRTALATRGGAQDSLLVEAIGAIPEALAADLGHRVRLGQPVTSITRAPGGVTVRTPSAEIHAEKIVVTVPPPMAARIDYQPPLPAERTEIQQNTYMGSVYKAIAVYPRPFWRERHGAEFIVLERPGRAVFDSSPPDGPGHLCILVGGPEARELDGLSADARREVLLGALVPYLGADILDPAGWHEKSWHLDEFAGGGYMSLPVPGSRAGCLPVASAPVDDIHWAGTETATEHPGYLEGAIQSGLRVAAEIIEALGSGDAKPEGSRTGES</sequence>
<dbReference type="SUPFAM" id="SSF51905">
    <property type="entry name" value="FAD/NAD(P)-binding domain"/>
    <property type="match status" value="1"/>
</dbReference>
<evidence type="ECO:0000256" key="3">
    <source>
        <dbReference type="ARBA" id="ARBA00023002"/>
    </source>
</evidence>
<evidence type="ECO:0000256" key="2">
    <source>
        <dbReference type="ARBA" id="ARBA00005995"/>
    </source>
</evidence>
<dbReference type="AlphaFoldDB" id="A0A1X0DGW0"/>
<dbReference type="Pfam" id="PF01593">
    <property type="entry name" value="Amino_oxidase"/>
    <property type="match status" value="1"/>
</dbReference>
<keyword evidence="3" id="KW-0560">Oxidoreductase</keyword>
<dbReference type="InterPro" id="IPR050703">
    <property type="entry name" value="Flavin_MAO"/>
</dbReference>
<protein>
    <submittedName>
        <fullName evidence="5">Amine oxidase</fullName>
    </submittedName>
</protein>
<dbReference type="InterPro" id="IPR002937">
    <property type="entry name" value="Amino_oxidase"/>
</dbReference>
<feature type="binding site" evidence="4">
    <location>
        <position position="219"/>
    </location>
    <ligand>
        <name>FAD</name>
        <dbReference type="ChEBI" id="CHEBI:57692"/>
    </ligand>
</feature>
<dbReference type="InterPro" id="IPR036188">
    <property type="entry name" value="FAD/NAD-bd_sf"/>
</dbReference>
<evidence type="ECO:0000256" key="4">
    <source>
        <dbReference type="PIRSR" id="PIRSR601613-1"/>
    </source>
</evidence>
<dbReference type="InterPro" id="IPR001613">
    <property type="entry name" value="Flavin_amine_oxidase"/>
</dbReference>
<dbReference type="RefSeq" id="WP_083030167.1">
    <property type="nucleotide sequence ID" value="NZ_AP022618.1"/>
</dbReference>
<feature type="binding site" evidence="4">
    <location>
        <position position="405"/>
    </location>
    <ligand>
        <name>FAD</name>
        <dbReference type="ChEBI" id="CHEBI:57692"/>
    </ligand>
</feature>
<dbReference type="Proteomes" id="UP000192801">
    <property type="component" value="Unassembled WGS sequence"/>
</dbReference>
<accession>A0A1X0DGW0</accession>
<evidence type="ECO:0000313" key="5">
    <source>
        <dbReference type="EMBL" id="ORA71636.1"/>
    </source>
</evidence>
<evidence type="ECO:0000313" key="6">
    <source>
        <dbReference type="Proteomes" id="UP000192801"/>
    </source>
</evidence>
<comment type="similarity">
    <text evidence="2">Belongs to the flavin monoamine oxidase family.</text>
</comment>
<dbReference type="PANTHER" id="PTHR43563">
    <property type="entry name" value="AMINE OXIDASE"/>
    <property type="match status" value="1"/>
</dbReference>
<feature type="binding site" evidence="4">
    <location>
        <position position="18"/>
    </location>
    <ligand>
        <name>FAD</name>
        <dbReference type="ChEBI" id="CHEBI:57692"/>
    </ligand>
</feature>
<dbReference type="OrthoDB" id="337830at2"/>
<feature type="binding site" evidence="4">
    <location>
        <begin position="37"/>
        <end position="38"/>
    </location>
    <ligand>
        <name>FAD</name>
        <dbReference type="ChEBI" id="CHEBI:57692"/>
    </ligand>
</feature>
<dbReference type="SUPFAM" id="SSF54373">
    <property type="entry name" value="FAD-linked reductases, C-terminal domain"/>
    <property type="match status" value="1"/>
</dbReference>